<evidence type="ECO:0000313" key="6">
    <source>
        <dbReference type="EMBL" id="PLX20020.1"/>
    </source>
</evidence>
<dbReference type="GO" id="GO:0016887">
    <property type="term" value="F:ATP hydrolysis activity"/>
    <property type="evidence" value="ECO:0007669"/>
    <property type="project" value="InterPro"/>
</dbReference>
<evidence type="ECO:0000256" key="1">
    <source>
        <dbReference type="ARBA" id="ARBA00005417"/>
    </source>
</evidence>
<dbReference type="GO" id="GO:0005524">
    <property type="term" value="F:ATP binding"/>
    <property type="evidence" value="ECO:0007669"/>
    <property type="project" value="UniProtKB-KW"/>
</dbReference>
<reference evidence="6 7" key="1">
    <citation type="submission" date="2017-11" db="EMBL/GenBank/DDBJ databases">
        <title>Genome-resolved metagenomics identifies genetic mobility, metabolic interactions, and unexpected diversity in perchlorate-reducing communities.</title>
        <authorList>
            <person name="Barnum T.P."/>
            <person name="Figueroa I.A."/>
            <person name="Carlstrom C.I."/>
            <person name="Lucas L.N."/>
            <person name="Engelbrektson A.L."/>
            <person name="Coates J.D."/>
        </authorList>
    </citation>
    <scope>NUCLEOTIDE SEQUENCE [LARGE SCALE GENOMIC DNA]</scope>
    <source>
        <strain evidence="6">BM706</strain>
    </source>
</reference>
<dbReference type="InterPro" id="IPR027417">
    <property type="entry name" value="P-loop_NTPase"/>
</dbReference>
<evidence type="ECO:0000259" key="5">
    <source>
        <dbReference type="PROSITE" id="PS50893"/>
    </source>
</evidence>
<dbReference type="PROSITE" id="PS50893">
    <property type="entry name" value="ABC_TRANSPORTER_2"/>
    <property type="match status" value="1"/>
</dbReference>
<keyword evidence="3" id="KW-0547">Nucleotide-binding</keyword>
<dbReference type="Proteomes" id="UP000234857">
    <property type="component" value="Unassembled WGS sequence"/>
</dbReference>
<evidence type="ECO:0000256" key="4">
    <source>
        <dbReference type="ARBA" id="ARBA00022840"/>
    </source>
</evidence>
<organism evidence="6 7">
    <name type="scientific">Muiribacterium halophilum</name>
    <dbReference type="NCBI Taxonomy" id="2053465"/>
    <lineage>
        <taxon>Bacteria</taxon>
        <taxon>Candidatus Muiribacteriota</taxon>
        <taxon>Candidatus Muiribacteriia</taxon>
        <taxon>Candidatus Muiribacteriales</taxon>
        <taxon>Candidatus Muiribacteriaceae</taxon>
        <taxon>Candidatus Muiribacterium</taxon>
    </lineage>
</organism>
<dbReference type="PANTHER" id="PTHR43776">
    <property type="entry name" value="TRANSPORT ATP-BINDING PROTEIN"/>
    <property type="match status" value="1"/>
</dbReference>
<dbReference type="Gene3D" id="3.40.50.300">
    <property type="entry name" value="P-loop containing nucleotide triphosphate hydrolases"/>
    <property type="match status" value="1"/>
</dbReference>
<accession>A0A2N5ZMV9</accession>
<protein>
    <submittedName>
        <fullName evidence="6">Peptide ABC transporter ATP-binding protein</fullName>
    </submittedName>
</protein>
<comment type="caution">
    <text evidence="6">The sequence shown here is derived from an EMBL/GenBank/DDBJ whole genome shotgun (WGS) entry which is preliminary data.</text>
</comment>
<dbReference type="EMBL" id="PKTG01000011">
    <property type="protein sequence ID" value="PLX20020.1"/>
    <property type="molecule type" value="Genomic_DNA"/>
</dbReference>
<dbReference type="PROSITE" id="PS00211">
    <property type="entry name" value="ABC_TRANSPORTER_1"/>
    <property type="match status" value="1"/>
</dbReference>
<keyword evidence="2" id="KW-0813">Transport</keyword>
<dbReference type="GO" id="GO:0055085">
    <property type="term" value="P:transmembrane transport"/>
    <property type="evidence" value="ECO:0007669"/>
    <property type="project" value="UniProtKB-ARBA"/>
</dbReference>
<evidence type="ECO:0000256" key="2">
    <source>
        <dbReference type="ARBA" id="ARBA00022448"/>
    </source>
</evidence>
<dbReference type="NCBIfam" id="TIGR01727">
    <property type="entry name" value="oligo_HPY"/>
    <property type="match status" value="1"/>
</dbReference>
<dbReference type="InterPro" id="IPR003439">
    <property type="entry name" value="ABC_transporter-like_ATP-bd"/>
</dbReference>
<keyword evidence="4 6" id="KW-0067">ATP-binding</keyword>
<evidence type="ECO:0000313" key="7">
    <source>
        <dbReference type="Proteomes" id="UP000234857"/>
    </source>
</evidence>
<sequence>MKKNNILLEVQGLKKYFPVYGGIFSRKVAETKAVDDVNLTLYKGETLGLVGESGCGKTTTGRTIIDLYKANAGNIYFNDYEKEQVIDVVTEGDIYKDRIRRQMQMIFQDPYASLNPRMSIGSIVEEPLIIHGIGETKADRKQLVKELLFKVGLEESVMYRYPHEFSGGQRQRIGIARALAVKPSLIIADEPVSALDVSVQAHVLNLLYELQNEFDLTYLFIAHDLSVVEHISDRVAVMYLGTVVEVAPSGGLYDKPLHPYTRALLSSVPVPDPEKRNRHREILEGDVPDPLNKPSGCPFRTRCKYAKKVCEMEVPKLRDFG</sequence>
<feature type="domain" description="ABC transporter" evidence="5">
    <location>
        <begin position="8"/>
        <end position="265"/>
    </location>
</feature>
<proteinExistence type="inferred from homology"/>
<name>A0A2N5ZMV9_MUIH1</name>
<dbReference type="InterPro" id="IPR050319">
    <property type="entry name" value="ABC_transp_ATP-bind"/>
</dbReference>
<comment type="similarity">
    <text evidence="1">Belongs to the ABC transporter superfamily.</text>
</comment>
<dbReference type="InterPro" id="IPR017871">
    <property type="entry name" value="ABC_transporter-like_CS"/>
</dbReference>
<dbReference type="PANTHER" id="PTHR43776:SF7">
    <property type="entry name" value="D,D-DIPEPTIDE TRANSPORT ATP-BINDING PROTEIN DDPF-RELATED"/>
    <property type="match status" value="1"/>
</dbReference>
<dbReference type="InterPro" id="IPR013563">
    <property type="entry name" value="Oligopep_ABC_C"/>
</dbReference>
<dbReference type="AlphaFoldDB" id="A0A2N5ZMV9"/>
<dbReference type="Pfam" id="PF08352">
    <property type="entry name" value="oligo_HPY"/>
    <property type="match status" value="1"/>
</dbReference>
<dbReference type="GO" id="GO:0015833">
    <property type="term" value="P:peptide transport"/>
    <property type="evidence" value="ECO:0007669"/>
    <property type="project" value="InterPro"/>
</dbReference>
<dbReference type="Pfam" id="PF00005">
    <property type="entry name" value="ABC_tran"/>
    <property type="match status" value="1"/>
</dbReference>
<dbReference type="FunFam" id="3.40.50.300:FF:000016">
    <property type="entry name" value="Oligopeptide ABC transporter ATP-binding component"/>
    <property type="match status" value="1"/>
</dbReference>
<dbReference type="SUPFAM" id="SSF52540">
    <property type="entry name" value="P-loop containing nucleoside triphosphate hydrolases"/>
    <property type="match status" value="1"/>
</dbReference>
<dbReference type="InterPro" id="IPR003593">
    <property type="entry name" value="AAA+_ATPase"/>
</dbReference>
<dbReference type="CDD" id="cd03257">
    <property type="entry name" value="ABC_NikE_OppD_transporters"/>
    <property type="match status" value="1"/>
</dbReference>
<gene>
    <name evidence="6" type="ORF">C0601_00310</name>
</gene>
<evidence type="ECO:0000256" key="3">
    <source>
        <dbReference type="ARBA" id="ARBA00022741"/>
    </source>
</evidence>
<dbReference type="SMART" id="SM00382">
    <property type="entry name" value="AAA"/>
    <property type="match status" value="1"/>
</dbReference>
<feature type="non-terminal residue" evidence="6">
    <location>
        <position position="321"/>
    </location>
</feature>